<organism evidence="1 2">
    <name type="scientific">Rhodopirellula maiorica SM1</name>
    <dbReference type="NCBI Taxonomy" id="1265738"/>
    <lineage>
        <taxon>Bacteria</taxon>
        <taxon>Pseudomonadati</taxon>
        <taxon>Planctomycetota</taxon>
        <taxon>Planctomycetia</taxon>
        <taxon>Pirellulales</taxon>
        <taxon>Pirellulaceae</taxon>
        <taxon>Novipirellula</taxon>
    </lineage>
</organism>
<dbReference type="PATRIC" id="fig|1265738.3.peg.6424"/>
<proteinExistence type="predicted"/>
<sequence length="47" mass="5242">MAVNDLGSGKKWVANAVFEPKLPVVDQPLEKIRTLLVVVELLRWIGV</sequence>
<evidence type="ECO:0000313" key="2">
    <source>
        <dbReference type="Proteomes" id="UP000011991"/>
    </source>
</evidence>
<dbReference type="EMBL" id="ANOG01000930">
    <property type="protein sequence ID" value="EMI16639.1"/>
    <property type="molecule type" value="Genomic_DNA"/>
</dbReference>
<evidence type="ECO:0000313" key="1">
    <source>
        <dbReference type="EMBL" id="EMI16639.1"/>
    </source>
</evidence>
<protein>
    <submittedName>
        <fullName evidence="1">Uncharacterized protein</fullName>
    </submittedName>
</protein>
<keyword evidence="2" id="KW-1185">Reference proteome</keyword>
<accession>M5RRP7</accession>
<reference evidence="1 2" key="1">
    <citation type="journal article" date="2013" name="Mar. Genomics">
        <title>Expression of sulfatases in Rhodopirellula baltica and the diversity of sulfatases in the genus Rhodopirellula.</title>
        <authorList>
            <person name="Wegner C.E."/>
            <person name="Richter-Heitmann T."/>
            <person name="Klindworth A."/>
            <person name="Klockow C."/>
            <person name="Richter M."/>
            <person name="Achstetter T."/>
            <person name="Glockner F.O."/>
            <person name="Harder J."/>
        </authorList>
    </citation>
    <scope>NUCLEOTIDE SEQUENCE [LARGE SCALE GENOMIC DNA]</scope>
    <source>
        <strain evidence="1 2">SM1</strain>
    </source>
</reference>
<dbReference type="Proteomes" id="UP000011991">
    <property type="component" value="Unassembled WGS sequence"/>
</dbReference>
<name>M5RRP7_9BACT</name>
<comment type="caution">
    <text evidence="1">The sequence shown here is derived from an EMBL/GenBank/DDBJ whole genome shotgun (WGS) entry which is preliminary data.</text>
</comment>
<dbReference type="AlphaFoldDB" id="M5RRP7"/>
<gene>
    <name evidence="1" type="ORF">RMSM_06437</name>
</gene>